<name>A0ABW7UK89_9ACTN</name>
<dbReference type="Proteomes" id="UP001611339">
    <property type="component" value="Unassembled WGS sequence"/>
</dbReference>
<proteinExistence type="predicted"/>
<keyword evidence="2" id="KW-1185">Reference proteome</keyword>
<protein>
    <recommendedName>
        <fullName evidence="3">DUF4375 domain-containing protein</fullName>
    </recommendedName>
</protein>
<accession>A0ABW7UK89</accession>
<evidence type="ECO:0008006" key="3">
    <source>
        <dbReference type="Google" id="ProtNLM"/>
    </source>
</evidence>
<sequence>MVSSPRPPESLAEYLDRYAGLPPDFEGRLSVDNVSLIALLTTAHCDRYMATQHMLSLLAGLPVPTDEPYEDFWFKFWQASGTAYFMPGNMRASVLAALNYDGLGLADRFLSAFNEMTTEQWDAAAKVIGEALDERIVAYAPQQAGELWLRDMQMTAWRVRYTAPGPVTWQDHEAFRRGWEGV</sequence>
<gene>
    <name evidence="1" type="ORF">ACH407_37435</name>
</gene>
<dbReference type="EMBL" id="JBIRUI010000032">
    <property type="protein sequence ID" value="MFI1719234.1"/>
    <property type="molecule type" value="Genomic_DNA"/>
</dbReference>
<comment type="caution">
    <text evidence="1">The sequence shown here is derived from an EMBL/GenBank/DDBJ whole genome shotgun (WGS) entry which is preliminary data.</text>
</comment>
<evidence type="ECO:0000313" key="1">
    <source>
        <dbReference type="EMBL" id="MFI1719234.1"/>
    </source>
</evidence>
<evidence type="ECO:0000313" key="2">
    <source>
        <dbReference type="Proteomes" id="UP001611339"/>
    </source>
</evidence>
<dbReference type="RefSeq" id="WP_398713997.1">
    <property type="nucleotide sequence ID" value="NZ_JBIRUI010000032.1"/>
</dbReference>
<organism evidence="1 2">
    <name type="scientific">Streptomyces litmocidini</name>
    <dbReference type="NCBI Taxonomy" id="67318"/>
    <lineage>
        <taxon>Bacteria</taxon>
        <taxon>Bacillati</taxon>
        <taxon>Actinomycetota</taxon>
        <taxon>Actinomycetes</taxon>
        <taxon>Kitasatosporales</taxon>
        <taxon>Streptomycetaceae</taxon>
        <taxon>Streptomyces</taxon>
    </lineage>
</organism>
<reference evidence="1 2" key="1">
    <citation type="submission" date="2024-10" db="EMBL/GenBank/DDBJ databases">
        <title>The Natural Products Discovery Center: Release of the First 8490 Sequenced Strains for Exploring Actinobacteria Biosynthetic Diversity.</title>
        <authorList>
            <person name="Kalkreuter E."/>
            <person name="Kautsar S.A."/>
            <person name="Yang D."/>
            <person name="Bader C.D."/>
            <person name="Teijaro C.N."/>
            <person name="Fluegel L."/>
            <person name="Davis C.M."/>
            <person name="Simpson J.R."/>
            <person name="Lauterbach L."/>
            <person name="Steele A.D."/>
            <person name="Gui C."/>
            <person name="Meng S."/>
            <person name="Li G."/>
            <person name="Viehrig K."/>
            <person name="Ye F."/>
            <person name="Su P."/>
            <person name="Kiefer A.F."/>
            <person name="Nichols A."/>
            <person name="Cepeda A.J."/>
            <person name="Yan W."/>
            <person name="Fan B."/>
            <person name="Jiang Y."/>
            <person name="Adhikari A."/>
            <person name="Zheng C.-J."/>
            <person name="Schuster L."/>
            <person name="Cowan T.M."/>
            <person name="Smanski M.J."/>
            <person name="Chevrette M.G."/>
            <person name="De Carvalho L.P.S."/>
            <person name="Shen B."/>
        </authorList>
    </citation>
    <scope>NUCLEOTIDE SEQUENCE [LARGE SCALE GENOMIC DNA]</scope>
    <source>
        <strain evidence="1 2">NPDC020602</strain>
    </source>
</reference>